<evidence type="ECO:0000256" key="2">
    <source>
        <dbReference type="ARBA" id="ARBA00022729"/>
    </source>
</evidence>
<keyword evidence="6" id="KW-1185">Reference proteome</keyword>
<comment type="caution">
    <text evidence="5">The sequence shown here is derived from an EMBL/GenBank/DDBJ whole genome shotgun (WGS) entry which is preliminary data.</text>
</comment>
<dbReference type="Pfam" id="PF03480">
    <property type="entry name" value="DctP"/>
    <property type="match status" value="1"/>
</dbReference>
<evidence type="ECO:0000256" key="1">
    <source>
        <dbReference type="ARBA" id="ARBA00004418"/>
    </source>
</evidence>
<dbReference type="Proteomes" id="UP001597213">
    <property type="component" value="Unassembled WGS sequence"/>
</dbReference>
<dbReference type="Gene3D" id="3.40.190.170">
    <property type="entry name" value="Bacterial extracellular solute-binding protein, family 7"/>
    <property type="match status" value="1"/>
</dbReference>
<dbReference type="PANTHER" id="PTHR33376:SF5">
    <property type="entry name" value="EXTRACYTOPLASMIC SOLUTE RECEPTOR PROTEIN"/>
    <property type="match status" value="1"/>
</dbReference>
<name>A0ABW4R9L6_9RHOB</name>
<evidence type="ECO:0000313" key="5">
    <source>
        <dbReference type="EMBL" id="MFD1882450.1"/>
    </source>
</evidence>
<dbReference type="PROSITE" id="PS51318">
    <property type="entry name" value="TAT"/>
    <property type="match status" value="1"/>
</dbReference>
<reference evidence="6" key="1">
    <citation type="journal article" date="2019" name="Int. J. Syst. Evol. Microbiol.">
        <title>The Global Catalogue of Microorganisms (GCM) 10K type strain sequencing project: providing services to taxonomists for standard genome sequencing and annotation.</title>
        <authorList>
            <consortium name="The Broad Institute Genomics Platform"/>
            <consortium name="The Broad Institute Genome Sequencing Center for Infectious Disease"/>
            <person name="Wu L."/>
            <person name="Ma J."/>
        </authorList>
    </citation>
    <scope>NUCLEOTIDE SEQUENCE [LARGE SCALE GENOMIC DNA]</scope>
    <source>
        <strain evidence="6">CCUG 56029</strain>
    </source>
</reference>
<dbReference type="NCBIfam" id="NF037995">
    <property type="entry name" value="TRAP_S1"/>
    <property type="match status" value="1"/>
</dbReference>
<dbReference type="InterPro" id="IPR041722">
    <property type="entry name" value="TakP/all3028"/>
</dbReference>
<evidence type="ECO:0000313" key="6">
    <source>
        <dbReference type="Proteomes" id="UP001597213"/>
    </source>
</evidence>
<dbReference type="RefSeq" id="WP_379143080.1">
    <property type="nucleotide sequence ID" value="NZ_JBHUEN010000034.1"/>
</dbReference>
<feature type="signal peptide" evidence="4">
    <location>
        <begin position="1"/>
        <end position="35"/>
    </location>
</feature>
<sequence>MTDKKTYDRRAFLTRAGIGGAAATAASALAAPAIAQEQPQITWRLASAFPKSLDTIYGGGEVLAKAMSEATDGKFKIQVFAAGEIVPGLQAQDAVTDGTVEACHTVAYYSWGKDPAFALGAAVPFALNARGQNAFMYHGGGIDLFNEFLAGYNIYGLPGGNTGVQMGGWFRKEINTVEDLKGLKMRVGGFAGRVLEKLGVVPQQIAGGDIYPSLEKGTIDAAEWVGPYDDQKLGFAKVAPYYYYPGWWEGGPTVHFFFNKEKYEALPANYKALLHTAAQATDANMLQMYDYLNPTALKQLVAEGAQLRPFSPEILSACYDAANEVYAEMVASNAPFKKIWEAITAFRNDYYLNMQVAEYSYDTFMMVQQRNGKLNTAG</sequence>
<dbReference type="SUPFAM" id="SSF53850">
    <property type="entry name" value="Periplasmic binding protein-like II"/>
    <property type="match status" value="1"/>
</dbReference>
<keyword evidence="3" id="KW-0574">Periplasm</keyword>
<accession>A0ABW4R9L6</accession>
<protein>
    <submittedName>
        <fullName evidence="5">TRAP transporter substrate-binding protein</fullName>
    </submittedName>
</protein>
<gene>
    <name evidence="5" type="ORF">ACFSCT_12070</name>
</gene>
<dbReference type="CDD" id="cd13682">
    <property type="entry name" value="PBP2_TRAP_alpha-ketoacid"/>
    <property type="match status" value="1"/>
</dbReference>
<dbReference type="InterPro" id="IPR026289">
    <property type="entry name" value="SBP_TakP-like"/>
</dbReference>
<dbReference type="PIRSF" id="PIRSF039026">
    <property type="entry name" value="SiaP"/>
    <property type="match status" value="1"/>
</dbReference>
<evidence type="ECO:0000256" key="4">
    <source>
        <dbReference type="SAM" id="SignalP"/>
    </source>
</evidence>
<dbReference type="PANTHER" id="PTHR33376">
    <property type="match status" value="1"/>
</dbReference>
<keyword evidence="2 4" id="KW-0732">Signal</keyword>
<dbReference type="InterPro" id="IPR018389">
    <property type="entry name" value="DctP_fam"/>
</dbReference>
<dbReference type="InterPro" id="IPR006311">
    <property type="entry name" value="TAT_signal"/>
</dbReference>
<dbReference type="InterPro" id="IPR038404">
    <property type="entry name" value="TRAP_DctP_sf"/>
</dbReference>
<feature type="chain" id="PRO_5047226967" evidence="4">
    <location>
        <begin position="36"/>
        <end position="378"/>
    </location>
</feature>
<dbReference type="Gene3D" id="3.40.190.10">
    <property type="entry name" value="Periplasmic binding protein-like II"/>
    <property type="match status" value="1"/>
</dbReference>
<dbReference type="EMBL" id="JBHUEN010000034">
    <property type="protein sequence ID" value="MFD1882450.1"/>
    <property type="molecule type" value="Genomic_DNA"/>
</dbReference>
<evidence type="ECO:0000256" key="3">
    <source>
        <dbReference type="ARBA" id="ARBA00022764"/>
    </source>
</evidence>
<comment type="subcellular location">
    <subcellularLocation>
        <location evidence="1">Periplasm</location>
    </subcellularLocation>
</comment>
<proteinExistence type="predicted"/>
<organism evidence="5 6">
    <name type="scientific">Paracoccus pacificus</name>
    <dbReference type="NCBI Taxonomy" id="1463598"/>
    <lineage>
        <taxon>Bacteria</taxon>
        <taxon>Pseudomonadati</taxon>
        <taxon>Pseudomonadota</taxon>
        <taxon>Alphaproteobacteria</taxon>
        <taxon>Rhodobacterales</taxon>
        <taxon>Paracoccaceae</taxon>
        <taxon>Paracoccus</taxon>
    </lineage>
</organism>